<dbReference type="PANTHER" id="PTHR42839:SF1">
    <property type="entry name" value="ISOCHORISMATE SYNTHASE MENF"/>
    <property type="match status" value="1"/>
</dbReference>
<dbReference type="GO" id="GO:0009697">
    <property type="term" value="P:salicylic acid biosynthetic process"/>
    <property type="evidence" value="ECO:0007669"/>
    <property type="project" value="TreeGrafter"/>
</dbReference>
<dbReference type="EMBL" id="FNHF01000002">
    <property type="protein sequence ID" value="SDM12844.1"/>
    <property type="molecule type" value="Genomic_DNA"/>
</dbReference>
<evidence type="ECO:0000256" key="2">
    <source>
        <dbReference type="ARBA" id="ARBA00005297"/>
    </source>
</evidence>
<comment type="function">
    <text evidence="4">Catalyzes the conversion of chorismate to isochorismate.</text>
</comment>
<dbReference type="SUPFAM" id="SSF56322">
    <property type="entry name" value="ADC synthase"/>
    <property type="match status" value="1"/>
</dbReference>
<evidence type="ECO:0000256" key="4">
    <source>
        <dbReference type="HAMAP-Rule" id="MF_01935"/>
    </source>
</evidence>
<organism evidence="6 7">
    <name type="scientific">Sediminibacillus halophilus</name>
    <dbReference type="NCBI Taxonomy" id="482461"/>
    <lineage>
        <taxon>Bacteria</taxon>
        <taxon>Bacillati</taxon>
        <taxon>Bacillota</taxon>
        <taxon>Bacilli</taxon>
        <taxon>Bacillales</taxon>
        <taxon>Bacillaceae</taxon>
        <taxon>Sediminibacillus</taxon>
    </lineage>
</organism>
<dbReference type="GO" id="GO:0009234">
    <property type="term" value="P:menaquinone biosynthetic process"/>
    <property type="evidence" value="ECO:0007669"/>
    <property type="project" value="UniProtKB-UniRule"/>
</dbReference>
<evidence type="ECO:0000256" key="1">
    <source>
        <dbReference type="ARBA" id="ARBA00000799"/>
    </source>
</evidence>
<dbReference type="Gene3D" id="3.60.120.10">
    <property type="entry name" value="Anthranilate synthase"/>
    <property type="match status" value="1"/>
</dbReference>
<sequence length="463" mass="50849">MIQTELKELGLAVEEAVTAARSKQDSQLLSFTEPVPAIDPISFFANGFSFDGGRIFWGNAAGSLMLAGAGEACALTASGNNRFEQMESKWKKIIQEAIIHNPQRKPGTGPIAFGGFSFDPAKPVTSLWKSFPDSKLRIPAYLLTVVNGKHYLTSNIVVNQDDRSADIEQRLEKERRLLLSATTLPDGPFVSSKSEVEPLAWKQLVRQATETIKQGGTEKIVLARELRVQFSDKANVAPVLNALTDSQTNSYIFAFENGDDCFLGATPERLVKIEDKKLLSTCLAGTAPRGITEAEDNRIGQQLLTDKKNRSEHQFVVEMIKKAVSACCEQVRVPDEPVLYPLKNLQHLYTPVEAVLHDGYTILDIVKQLHPTPALGGLPSEESVAFIREHEHLDRGWYGAPIGWLDAFQNGEFAVAIRSALIQGDHASLFAGCGVVKDSNPEEEYQETNIKFTPILSVLGGQS</sequence>
<reference evidence="7" key="1">
    <citation type="submission" date="2016-10" db="EMBL/GenBank/DDBJ databases">
        <authorList>
            <person name="Varghese N."/>
            <person name="Submissions S."/>
        </authorList>
    </citation>
    <scope>NUCLEOTIDE SEQUENCE [LARGE SCALE GENOMIC DNA]</scope>
    <source>
        <strain evidence="7">CGMCC 1.6199</strain>
    </source>
</reference>
<feature type="active site" description="Proton donor" evidence="4">
    <location>
        <position position="268"/>
    </location>
</feature>
<feature type="binding site" evidence="4">
    <location>
        <position position="447"/>
    </location>
    <ligand>
        <name>Mg(2+)</name>
        <dbReference type="ChEBI" id="CHEBI:18420"/>
    </ligand>
</feature>
<dbReference type="STRING" id="482461.SAMN05216244_1600"/>
<dbReference type="OrthoDB" id="9803598at2"/>
<dbReference type="UniPathway" id="UPA00079"/>
<gene>
    <name evidence="4" type="primary">menF</name>
    <name evidence="6" type="ORF">SAMN05216244_1600</name>
</gene>
<dbReference type="Pfam" id="PF00425">
    <property type="entry name" value="Chorismate_bind"/>
    <property type="match status" value="1"/>
</dbReference>
<feature type="domain" description="Chorismate-utilising enzyme C-terminal" evidence="5">
    <location>
        <begin position="200"/>
        <end position="451"/>
    </location>
</feature>
<evidence type="ECO:0000256" key="3">
    <source>
        <dbReference type="ARBA" id="ARBA00023235"/>
    </source>
</evidence>
<keyword evidence="4" id="KW-0479">Metal-binding</keyword>
<dbReference type="RefSeq" id="WP_074598342.1">
    <property type="nucleotide sequence ID" value="NZ_FNHF01000002.1"/>
</dbReference>
<feature type="binding site" evidence="4">
    <location>
        <position position="312"/>
    </location>
    <ligand>
        <name>Mg(2+)</name>
        <dbReference type="ChEBI" id="CHEBI:18420"/>
    </ligand>
</feature>
<dbReference type="HAMAP" id="MF_01935">
    <property type="entry name" value="MenF"/>
    <property type="match status" value="1"/>
</dbReference>
<comment type="similarity">
    <text evidence="2 4">Belongs to the isochorismate synthase family.</text>
</comment>
<accession>A0A1G9QPB3</accession>
<comment type="cofactor">
    <cofactor evidence="4">
        <name>Mg(2+)</name>
        <dbReference type="ChEBI" id="CHEBI:18420"/>
    </cofactor>
</comment>
<keyword evidence="3 4" id="KW-0413">Isomerase</keyword>
<comment type="pathway">
    <text evidence="4">Quinol/quinone metabolism; menaquinone biosynthesis.</text>
</comment>
<dbReference type="GO" id="GO:0008909">
    <property type="term" value="F:isochorismate synthase activity"/>
    <property type="evidence" value="ECO:0007669"/>
    <property type="project" value="UniProtKB-UniRule"/>
</dbReference>
<dbReference type="NCBIfam" id="TIGR00543">
    <property type="entry name" value="isochor_syn"/>
    <property type="match status" value="1"/>
</dbReference>
<keyword evidence="4" id="KW-0460">Magnesium</keyword>
<keyword evidence="7" id="KW-1185">Reference proteome</keyword>
<dbReference type="InterPro" id="IPR005801">
    <property type="entry name" value="ADC_synthase"/>
</dbReference>
<evidence type="ECO:0000259" key="5">
    <source>
        <dbReference type="Pfam" id="PF00425"/>
    </source>
</evidence>
<dbReference type="Proteomes" id="UP000182347">
    <property type="component" value="Unassembled WGS sequence"/>
</dbReference>
<protein>
    <recommendedName>
        <fullName evidence="4">Isochorismate synthase MenF</fullName>
        <ecNumber evidence="4">5.4.4.2</ecNumber>
    </recommendedName>
    <alternativeName>
        <fullName evidence="4">Isochorismate mutase</fullName>
    </alternativeName>
</protein>
<comment type="catalytic activity">
    <reaction evidence="1 4">
        <text>chorismate = isochorismate</text>
        <dbReference type="Rhea" id="RHEA:18985"/>
        <dbReference type="ChEBI" id="CHEBI:29748"/>
        <dbReference type="ChEBI" id="CHEBI:29780"/>
        <dbReference type="EC" id="5.4.4.2"/>
    </reaction>
</comment>
<dbReference type="UniPathway" id="UPA01057">
    <property type="reaction ID" value="UER00163"/>
</dbReference>
<name>A0A1G9QPB3_9BACI</name>
<evidence type="ECO:0000313" key="6">
    <source>
        <dbReference type="EMBL" id="SDM12844.1"/>
    </source>
</evidence>
<keyword evidence="4" id="KW-0474">Menaquinone biosynthesis</keyword>
<dbReference type="GO" id="GO:0000287">
    <property type="term" value="F:magnesium ion binding"/>
    <property type="evidence" value="ECO:0007669"/>
    <property type="project" value="UniProtKB-UniRule"/>
</dbReference>
<dbReference type="InterPro" id="IPR015890">
    <property type="entry name" value="Chorismate_C"/>
</dbReference>
<dbReference type="InterPro" id="IPR004561">
    <property type="entry name" value="IsoChor_synthase"/>
</dbReference>
<dbReference type="InterPro" id="IPR034681">
    <property type="entry name" value="MenF"/>
</dbReference>
<feature type="active site" description="Proton acceptor" evidence="4">
    <location>
        <position position="219"/>
    </location>
</feature>
<dbReference type="PANTHER" id="PTHR42839">
    <property type="entry name" value="ISOCHORISMATE SYNTHASE ENTC"/>
    <property type="match status" value="1"/>
</dbReference>
<dbReference type="AlphaFoldDB" id="A0A1G9QPB3"/>
<proteinExistence type="inferred from homology"/>
<evidence type="ECO:0000313" key="7">
    <source>
        <dbReference type="Proteomes" id="UP000182347"/>
    </source>
</evidence>
<comment type="pathway">
    <text evidence="4">Quinol/quinone metabolism; 1,4-dihydroxy-2-naphthoate biosynthesis; 1,4-dihydroxy-2-naphthoate from chorismate: step 1/7.</text>
</comment>
<dbReference type="EC" id="5.4.4.2" evidence="4"/>